<dbReference type="GO" id="GO:0046872">
    <property type="term" value="F:metal ion binding"/>
    <property type="evidence" value="ECO:0007669"/>
    <property type="project" value="UniProtKB-KW"/>
</dbReference>
<dbReference type="AlphaFoldDB" id="A0A0L6JLL0"/>
<dbReference type="Gene3D" id="3.30.70.20">
    <property type="match status" value="1"/>
</dbReference>
<evidence type="ECO:0000259" key="7">
    <source>
        <dbReference type="PROSITE" id="PS50111"/>
    </source>
</evidence>
<keyword evidence="3" id="KW-0408">Iron</keyword>
<evidence type="ECO:0000259" key="8">
    <source>
        <dbReference type="PROSITE" id="PS51379"/>
    </source>
</evidence>
<dbReference type="eggNOG" id="COG4624">
    <property type="taxonomic scope" value="Bacteria"/>
</dbReference>
<dbReference type="SUPFAM" id="SSF53920">
    <property type="entry name" value="Fe-only hydrogenase"/>
    <property type="match status" value="1"/>
</dbReference>
<dbReference type="InterPro" id="IPR004108">
    <property type="entry name" value="Fe_hydrogenase_lsu_C"/>
</dbReference>
<protein>
    <submittedName>
        <fullName evidence="10">Methyl-accepting chemotaxis sensory transducer</fullName>
    </submittedName>
</protein>
<evidence type="ECO:0000256" key="6">
    <source>
        <dbReference type="PROSITE-ProRule" id="PRU00284"/>
    </source>
</evidence>
<dbReference type="PROSITE" id="PS51656">
    <property type="entry name" value="4FE4S"/>
    <property type="match status" value="1"/>
</dbReference>
<dbReference type="Pfam" id="PF00015">
    <property type="entry name" value="MCPsignal"/>
    <property type="match status" value="1"/>
</dbReference>
<dbReference type="EMBL" id="LGTC01000001">
    <property type="protein sequence ID" value="KNY26691.1"/>
    <property type="molecule type" value="Genomic_DNA"/>
</dbReference>
<evidence type="ECO:0000256" key="4">
    <source>
        <dbReference type="ARBA" id="ARBA00023014"/>
    </source>
</evidence>
<keyword evidence="2" id="KW-0479">Metal-binding</keyword>
<dbReference type="InterPro" id="IPR009016">
    <property type="entry name" value="Fe_hydrogenase"/>
</dbReference>
<dbReference type="GO" id="GO:0016020">
    <property type="term" value="C:membrane"/>
    <property type="evidence" value="ECO:0007669"/>
    <property type="project" value="InterPro"/>
</dbReference>
<dbReference type="InterPro" id="IPR017896">
    <property type="entry name" value="4Fe4S_Fe-S-bd"/>
</dbReference>
<evidence type="ECO:0000256" key="5">
    <source>
        <dbReference type="ARBA" id="ARBA00023224"/>
    </source>
</evidence>
<feature type="domain" description="4Fe-4S ferredoxin-type" evidence="8">
    <location>
        <begin position="37"/>
        <end position="66"/>
    </location>
</feature>
<evidence type="ECO:0000259" key="9">
    <source>
        <dbReference type="PROSITE" id="PS51656"/>
    </source>
</evidence>
<dbReference type="Pfam" id="PF13237">
    <property type="entry name" value="Fer4_10"/>
    <property type="match status" value="1"/>
</dbReference>
<accession>A0A0L6JLL0</accession>
<keyword evidence="1" id="KW-0004">4Fe-4S</keyword>
<dbReference type="InterPro" id="IPR007202">
    <property type="entry name" value="4Fe-4S_dom"/>
</dbReference>
<dbReference type="Pfam" id="PF02906">
    <property type="entry name" value="Fe_hyd_lg_C"/>
    <property type="match status" value="1"/>
</dbReference>
<dbReference type="GO" id="GO:0051539">
    <property type="term" value="F:4 iron, 4 sulfur cluster binding"/>
    <property type="evidence" value="ECO:0007669"/>
    <property type="project" value="UniProtKB-KW"/>
</dbReference>
<dbReference type="SUPFAM" id="SSF58104">
    <property type="entry name" value="Methyl-accepting chemotaxis protein (MCP) signaling domain"/>
    <property type="match status" value="1"/>
</dbReference>
<keyword evidence="4" id="KW-0411">Iron-sulfur</keyword>
<dbReference type="PANTHER" id="PTHR32089">
    <property type="entry name" value="METHYL-ACCEPTING CHEMOTAXIS PROTEIN MCPB"/>
    <property type="match status" value="1"/>
</dbReference>
<dbReference type="InterPro" id="IPR017900">
    <property type="entry name" value="4Fe4S_Fe_S_CS"/>
</dbReference>
<proteinExistence type="predicted"/>
<evidence type="ECO:0000313" key="11">
    <source>
        <dbReference type="Proteomes" id="UP000036923"/>
    </source>
</evidence>
<keyword evidence="11" id="KW-1185">Reference proteome</keyword>
<dbReference type="PANTHER" id="PTHR32089:SF112">
    <property type="entry name" value="LYSOZYME-LIKE PROTEIN-RELATED"/>
    <property type="match status" value="1"/>
</dbReference>
<dbReference type="PATRIC" id="fig|398512.5.peg.2037"/>
<dbReference type="STRING" id="398512.Bccel_1956"/>
<comment type="caution">
    <text evidence="10">The sequence shown here is derived from an EMBL/GenBank/DDBJ whole genome shotgun (WGS) entry which is preliminary data.</text>
</comment>
<evidence type="ECO:0000313" key="10">
    <source>
        <dbReference type="EMBL" id="KNY26691.1"/>
    </source>
</evidence>
<dbReference type="InterPro" id="IPR004089">
    <property type="entry name" value="MCPsignal_dom"/>
</dbReference>
<dbReference type="GO" id="GO:0007165">
    <property type="term" value="P:signal transduction"/>
    <property type="evidence" value="ECO:0007669"/>
    <property type="project" value="UniProtKB-KW"/>
</dbReference>
<dbReference type="Gene3D" id="3.40.950.10">
    <property type="entry name" value="Fe-only Hydrogenase (Larger Subunit), Chain L, domain 3"/>
    <property type="match status" value="1"/>
</dbReference>
<organism evidence="10 11">
    <name type="scientific">Pseudobacteroides cellulosolvens ATCC 35603 = DSM 2933</name>
    <dbReference type="NCBI Taxonomy" id="398512"/>
    <lineage>
        <taxon>Bacteria</taxon>
        <taxon>Bacillati</taxon>
        <taxon>Bacillota</taxon>
        <taxon>Clostridia</taxon>
        <taxon>Eubacteriales</taxon>
        <taxon>Oscillospiraceae</taxon>
        <taxon>Pseudobacteroides</taxon>
    </lineage>
</organism>
<sequence>MDSVVFAIEENCTGCNKCIHACPVKSANTSYLKDGVSKTLINKENCISCGKCIEVCDHNARGFKDDIDEIMSDLKRGQKISIIAAPALKTNFRNYKKILGFLKALGVNEIYDVSLGADITTWAYLKAIKDKKLSTIVSQPCPSIVNYIQKYHKDVMVNLAPVHSPAMCTAIYIKKYLKVTDKLCFLSPCIAKKTEFEDDNTSGYVEYNLTFKKLMDYIEKEEINLSSYDDADFQITAYSLGDIYSVPGGLKENIYHYNKDAWVKQIEGTESAYSYLDEYAKRYRNKEALPLVVDILSCAHGCNYGSGTCKNKDITDVDEVTNSLRVKSRGKLHKNPSKLIKHFDKSLKIEDFERNYSSQYAKEYIMPTEKELDEVFISMRKYDQESRMRNCNACGYGFCYDMALAVFNNDNHIENCIDYNLKKSAERDAIEAQKVEVTNNMEKIKALGEEKNKRFLLLKSRVEQITKSLNEVAAGSMENAKSITNISNDISVLLDMSTNLKKQLNVMEESVRKFSNVTDEIVSISDQTNLLALNASIEAARVGEAGKGFMVVAEEVKKLAEQSRRSAESTDKDEKVIFDMIEQIKKITSDLEFSVSSVNGDIQNISSTVQEITAKNQETLSAAHLMLEEQTAE</sequence>
<dbReference type="eggNOG" id="COG0840">
    <property type="taxonomic scope" value="Bacteria"/>
</dbReference>
<reference evidence="11" key="1">
    <citation type="submission" date="2015-07" db="EMBL/GenBank/DDBJ databases">
        <title>Near-Complete Genome Sequence of the Cellulolytic Bacterium Bacteroides (Pseudobacteroides) cellulosolvens ATCC 35603.</title>
        <authorList>
            <person name="Dassa B."/>
            <person name="Utturkar S.M."/>
            <person name="Klingeman D.M."/>
            <person name="Hurt R.A."/>
            <person name="Keller M."/>
            <person name="Xu J."/>
            <person name="Reddy Y.H.K."/>
            <person name="Borovok I."/>
            <person name="Grinberg I.R."/>
            <person name="Lamed R."/>
            <person name="Zhivin O."/>
            <person name="Bayer E.A."/>
            <person name="Brown S.D."/>
        </authorList>
    </citation>
    <scope>NUCLEOTIDE SEQUENCE [LARGE SCALE GENOMIC DNA]</scope>
    <source>
        <strain evidence="11">DSM 2933</strain>
    </source>
</reference>
<evidence type="ECO:0000256" key="2">
    <source>
        <dbReference type="ARBA" id="ARBA00022723"/>
    </source>
</evidence>
<dbReference type="PROSITE" id="PS51379">
    <property type="entry name" value="4FE4S_FER_2"/>
    <property type="match status" value="2"/>
</dbReference>
<feature type="domain" description="Methyl-accepting transducer" evidence="7">
    <location>
        <begin position="426"/>
        <end position="633"/>
    </location>
</feature>
<dbReference type="OrthoDB" id="9798098at2"/>
<feature type="domain" description="4Fe-4S ferredoxin-type" evidence="8">
    <location>
        <begin position="3"/>
        <end position="32"/>
    </location>
</feature>
<dbReference type="Gene3D" id="1.10.287.950">
    <property type="entry name" value="Methyl-accepting chemotaxis protein"/>
    <property type="match status" value="1"/>
</dbReference>
<evidence type="ECO:0000256" key="3">
    <source>
        <dbReference type="ARBA" id="ARBA00023004"/>
    </source>
</evidence>
<dbReference type="SUPFAM" id="SSF54862">
    <property type="entry name" value="4Fe-4S ferredoxins"/>
    <property type="match status" value="1"/>
</dbReference>
<dbReference type="Gene3D" id="1.10.15.40">
    <property type="entry name" value="Electron transport complex subunit B, putative Fe-S cluster"/>
    <property type="match status" value="1"/>
</dbReference>
<dbReference type="Proteomes" id="UP000036923">
    <property type="component" value="Unassembled WGS sequence"/>
</dbReference>
<dbReference type="PROSITE" id="PS50111">
    <property type="entry name" value="CHEMOTAXIS_TRANSDUC_2"/>
    <property type="match status" value="1"/>
</dbReference>
<keyword evidence="5 6" id="KW-0807">Transducer</keyword>
<feature type="domain" description="4Fe-4S" evidence="9">
    <location>
        <begin position="371"/>
        <end position="433"/>
    </location>
</feature>
<dbReference type="PROSITE" id="PS00198">
    <property type="entry name" value="4FE4S_FER_1"/>
    <property type="match status" value="1"/>
</dbReference>
<evidence type="ECO:0000256" key="1">
    <source>
        <dbReference type="ARBA" id="ARBA00022485"/>
    </source>
</evidence>
<gene>
    <name evidence="10" type="ORF">Bccel_1956</name>
</gene>
<dbReference type="SMART" id="SM00283">
    <property type="entry name" value="MA"/>
    <property type="match status" value="1"/>
</dbReference>
<name>A0A0L6JLL0_9FIRM</name>
<dbReference type="eggNOG" id="COG2221">
    <property type="taxonomic scope" value="Bacteria"/>
</dbReference>